<feature type="region of interest" description="Disordered" evidence="1">
    <location>
        <begin position="97"/>
        <end position="121"/>
    </location>
</feature>
<comment type="caution">
    <text evidence="2">The sequence shown here is derived from an EMBL/GenBank/DDBJ whole genome shotgun (WGS) entry which is preliminary data.</text>
</comment>
<reference evidence="2 3" key="1">
    <citation type="submission" date="2019-03" db="EMBL/GenBank/DDBJ databases">
        <authorList>
            <person name="Kim M.K.M."/>
        </authorList>
    </citation>
    <scope>NUCLEOTIDE SEQUENCE [LARGE SCALE GENOMIC DNA]</scope>
    <source>
        <strain evidence="2 3">18JY21-1</strain>
    </source>
</reference>
<feature type="compositionally biased region" description="Low complexity" evidence="1">
    <location>
        <begin position="101"/>
        <end position="113"/>
    </location>
</feature>
<dbReference type="OrthoDB" id="10012435at2"/>
<proteinExistence type="predicted"/>
<evidence type="ECO:0000256" key="1">
    <source>
        <dbReference type="SAM" id="MobiDB-lite"/>
    </source>
</evidence>
<keyword evidence="3" id="KW-1185">Reference proteome</keyword>
<dbReference type="Proteomes" id="UP000295418">
    <property type="component" value="Unassembled WGS sequence"/>
</dbReference>
<gene>
    <name evidence="2" type="ORF">E0485_11545</name>
</gene>
<organism evidence="2 3">
    <name type="scientific">Paenibacillus albiflavus</name>
    <dbReference type="NCBI Taxonomy" id="2545760"/>
    <lineage>
        <taxon>Bacteria</taxon>
        <taxon>Bacillati</taxon>
        <taxon>Bacillota</taxon>
        <taxon>Bacilli</taxon>
        <taxon>Bacillales</taxon>
        <taxon>Paenibacillaceae</taxon>
        <taxon>Paenibacillus</taxon>
    </lineage>
</organism>
<evidence type="ECO:0000313" key="3">
    <source>
        <dbReference type="Proteomes" id="UP000295418"/>
    </source>
</evidence>
<evidence type="ECO:0000313" key="2">
    <source>
        <dbReference type="EMBL" id="TCZ77093.1"/>
    </source>
</evidence>
<dbReference type="EMBL" id="SKFG01000010">
    <property type="protein sequence ID" value="TCZ77093.1"/>
    <property type="molecule type" value="Genomic_DNA"/>
</dbReference>
<protein>
    <submittedName>
        <fullName evidence="2">Uncharacterized protein</fullName>
    </submittedName>
</protein>
<sequence>MSRKITKWVIGVSSVALFTGLLYVEGQLNLTNKAEANIENMGVPYDIRNNTQTSIKGQNTGFVGNEQDVNGLQNMSHDEKNQRETWINSLDWEKQEVTIVPKDTQPTQPTQTTKKLRTRRS</sequence>
<accession>A0A4R4ED25</accession>
<name>A0A4R4ED25_9BACL</name>
<dbReference type="AlphaFoldDB" id="A0A4R4ED25"/>
<dbReference type="RefSeq" id="WP_132418193.1">
    <property type="nucleotide sequence ID" value="NZ_SKFG01000010.1"/>
</dbReference>